<evidence type="ECO:0000256" key="1">
    <source>
        <dbReference type="ARBA" id="ARBA00001974"/>
    </source>
</evidence>
<keyword evidence="4" id="KW-0560">Oxidoreductase</keyword>
<keyword evidence="8" id="KW-1185">Reference proteome</keyword>
<dbReference type="Proteomes" id="UP000185766">
    <property type="component" value="Unassembled WGS sequence"/>
</dbReference>
<dbReference type="InterPro" id="IPR006076">
    <property type="entry name" value="FAD-dep_OxRdtase"/>
</dbReference>
<dbReference type="PANTHER" id="PTHR43104:SF4">
    <property type="entry name" value="L-2-HYDROXYGLUTARATE DEHYDROGENASE, MITOCHONDRIAL"/>
    <property type="match status" value="1"/>
</dbReference>
<dbReference type="SUPFAM" id="SSF51905">
    <property type="entry name" value="FAD/NAD(P)-binding domain"/>
    <property type="match status" value="1"/>
</dbReference>
<evidence type="ECO:0000256" key="2">
    <source>
        <dbReference type="ARBA" id="ARBA00022630"/>
    </source>
</evidence>
<dbReference type="Gene3D" id="3.30.9.10">
    <property type="entry name" value="D-Amino Acid Oxidase, subunit A, domain 2"/>
    <property type="match status" value="1"/>
</dbReference>
<keyword evidence="3" id="KW-0274">FAD</keyword>
<dbReference type="EMBL" id="FOAS01000010">
    <property type="protein sequence ID" value="SEL30421.1"/>
    <property type="molecule type" value="Genomic_DNA"/>
</dbReference>
<sequence length="375" mass="40459">MTTNTLIIGAGALGLACAARLASPQRSVVIAEQARLIGAHTSSRNSEVIHAGLYYSPGSLKARACLEGRERLYHWCKTHQVPHQRIGKLLIAVENSELPALERLAANARACGIDELAPLSQHQLHALEPAVCGVQALRSPNTGIIDSHAYLLSLLAHAERHGASLALDTHIERLQWQGDHWLAEGTSSGEPFSHAFDAVINASGLWASQLATQIDGFNPALIPITHWCRGRYFSYAGRSPFTQLIYPMPEANTAGLGVHATLDLSGQLRFGPDVDWSVEPCAAHVEPDYRVNEQLREPFATAIRRYFPQLDAARLQPAYAGIRPKLSMAGEPAADFVLQGPREHGLPALVNLYGIESPGLTASLALAEQVAALLA</sequence>
<feature type="domain" description="FAD dependent oxidoreductase" evidence="6">
    <location>
        <begin position="6"/>
        <end position="373"/>
    </location>
</feature>
<evidence type="ECO:0000313" key="8">
    <source>
        <dbReference type="Proteomes" id="UP000185766"/>
    </source>
</evidence>
<evidence type="ECO:0000313" key="7">
    <source>
        <dbReference type="EMBL" id="SEL30421.1"/>
    </source>
</evidence>
<organism evidence="7 8">
    <name type="scientific">Atopomonas hussainii</name>
    <dbReference type="NCBI Taxonomy" id="1429083"/>
    <lineage>
        <taxon>Bacteria</taxon>
        <taxon>Pseudomonadati</taxon>
        <taxon>Pseudomonadota</taxon>
        <taxon>Gammaproteobacteria</taxon>
        <taxon>Pseudomonadales</taxon>
        <taxon>Pseudomonadaceae</taxon>
        <taxon>Atopomonas</taxon>
    </lineage>
</organism>
<dbReference type="Pfam" id="PF01266">
    <property type="entry name" value="DAO"/>
    <property type="match status" value="1"/>
</dbReference>
<evidence type="ECO:0000256" key="4">
    <source>
        <dbReference type="ARBA" id="ARBA00023002"/>
    </source>
</evidence>
<dbReference type="AlphaFoldDB" id="A0A1H7P3N4"/>
<evidence type="ECO:0000256" key="3">
    <source>
        <dbReference type="ARBA" id="ARBA00022827"/>
    </source>
</evidence>
<accession>A0A1H7P3N4</accession>
<proteinExistence type="inferred from homology"/>
<dbReference type="RefSeq" id="WP_074868501.1">
    <property type="nucleotide sequence ID" value="NZ_FOAS01000010.1"/>
</dbReference>
<dbReference type="InterPro" id="IPR036188">
    <property type="entry name" value="FAD/NAD-bd_sf"/>
</dbReference>
<evidence type="ECO:0000256" key="5">
    <source>
        <dbReference type="ARBA" id="ARBA00037941"/>
    </source>
</evidence>
<evidence type="ECO:0000259" key="6">
    <source>
        <dbReference type="Pfam" id="PF01266"/>
    </source>
</evidence>
<comment type="similarity">
    <text evidence="5">Belongs to the L2HGDH family.</text>
</comment>
<dbReference type="PANTHER" id="PTHR43104">
    <property type="entry name" value="L-2-HYDROXYGLUTARATE DEHYDROGENASE, MITOCHONDRIAL"/>
    <property type="match status" value="1"/>
</dbReference>
<reference evidence="7 8" key="1">
    <citation type="submission" date="2016-10" db="EMBL/GenBank/DDBJ databases">
        <authorList>
            <person name="de Groot N.N."/>
        </authorList>
    </citation>
    <scope>NUCLEOTIDE SEQUENCE [LARGE SCALE GENOMIC DNA]</scope>
    <source>
        <strain evidence="7 8">JCM 19513</strain>
    </source>
</reference>
<gene>
    <name evidence="7" type="ORF">SAMN05216214_110114</name>
</gene>
<name>A0A1H7P3N4_9GAMM</name>
<protein>
    <submittedName>
        <fullName evidence="7">L-2-hydroxyglutarate oxidase LhgO</fullName>
    </submittedName>
</protein>
<dbReference type="Gene3D" id="3.50.50.60">
    <property type="entry name" value="FAD/NAD(P)-binding domain"/>
    <property type="match status" value="1"/>
</dbReference>
<comment type="cofactor">
    <cofactor evidence="1">
        <name>FAD</name>
        <dbReference type="ChEBI" id="CHEBI:57692"/>
    </cofactor>
</comment>
<keyword evidence="2" id="KW-0285">Flavoprotein</keyword>
<dbReference type="GO" id="GO:0047545">
    <property type="term" value="F:(S)-2-hydroxyglutarate dehydrogenase activity"/>
    <property type="evidence" value="ECO:0007669"/>
    <property type="project" value="TreeGrafter"/>
</dbReference>
<dbReference type="STRING" id="1429083.GCA_001885685_01759"/>